<dbReference type="OrthoDB" id="56053at2157"/>
<evidence type="ECO:0000313" key="2">
    <source>
        <dbReference type="EMBL" id="ASJ15454.1"/>
    </source>
</evidence>
<sequence>MLIDRKEKALKKLRKDLRSGLYSYLVLLLLEREEELHGYAIRKRLEELSDGRIVPSEGALYDILKSLKKSGLVQDTWAEVGGRPRKYYSLTKLGRTVLEELKADVDAILETFEKMEKAEKGISSLKP</sequence>
<dbReference type="GeneID" id="33329197"/>
<dbReference type="SUPFAM" id="SSF46785">
    <property type="entry name" value="Winged helix' DNA-binding domain"/>
    <property type="match status" value="1"/>
</dbReference>
<dbReference type="InterPro" id="IPR036390">
    <property type="entry name" value="WH_DNA-bd_sf"/>
</dbReference>
<dbReference type="KEGG" id="trl:A3L10_10070"/>
<dbReference type="EMBL" id="CP015106">
    <property type="protein sequence ID" value="ASJ15454.1"/>
    <property type="molecule type" value="Genomic_DNA"/>
</dbReference>
<dbReference type="InterPro" id="IPR005149">
    <property type="entry name" value="Tscrpt_reg_PadR_N"/>
</dbReference>
<dbReference type="Proteomes" id="UP000250085">
    <property type="component" value="Chromosome"/>
</dbReference>
<protein>
    <submittedName>
        <fullName evidence="2">Transcriptional regulator</fullName>
    </submittedName>
</protein>
<reference evidence="2 3" key="1">
    <citation type="submission" date="2016-04" db="EMBL/GenBank/DDBJ databases">
        <title>Complete genome sequence of Thermococcus radiotolerans type strain EJ2.</title>
        <authorList>
            <person name="Oger P.M."/>
        </authorList>
    </citation>
    <scope>NUCLEOTIDE SEQUENCE [LARGE SCALE GENOMIC DNA]</scope>
    <source>
        <strain evidence="2 3">EJ2</strain>
    </source>
</reference>
<dbReference type="AlphaFoldDB" id="A0A2Z2N1S8"/>
<dbReference type="InterPro" id="IPR052509">
    <property type="entry name" value="Metal_resp_DNA-bind_regulator"/>
</dbReference>
<dbReference type="InterPro" id="IPR036388">
    <property type="entry name" value="WH-like_DNA-bd_sf"/>
</dbReference>
<evidence type="ECO:0000259" key="1">
    <source>
        <dbReference type="Pfam" id="PF03551"/>
    </source>
</evidence>
<gene>
    <name evidence="2" type="ORF">A3L10_10070</name>
</gene>
<dbReference type="Gene3D" id="1.10.10.10">
    <property type="entry name" value="Winged helix-like DNA-binding domain superfamily/Winged helix DNA-binding domain"/>
    <property type="match status" value="1"/>
</dbReference>
<keyword evidence="3" id="KW-1185">Reference proteome</keyword>
<dbReference type="PANTHER" id="PTHR33169:SF14">
    <property type="entry name" value="TRANSCRIPTIONAL REGULATOR RV3488"/>
    <property type="match status" value="1"/>
</dbReference>
<proteinExistence type="predicted"/>
<name>A0A2Z2N1S8_9EURY</name>
<accession>A0A2Z2N1S8</accession>
<dbReference type="PANTHER" id="PTHR33169">
    <property type="entry name" value="PADR-FAMILY TRANSCRIPTIONAL REGULATOR"/>
    <property type="match status" value="1"/>
</dbReference>
<organism evidence="2 3">
    <name type="scientific">Thermococcus radiotolerans</name>
    <dbReference type="NCBI Taxonomy" id="187880"/>
    <lineage>
        <taxon>Archaea</taxon>
        <taxon>Methanobacteriati</taxon>
        <taxon>Methanobacteriota</taxon>
        <taxon>Thermococci</taxon>
        <taxon>Thermococcales</taxon>
        <taxon>Thermococcaceae</taxon>
        <taxon>Thermococcus</taxon>
    </lineage>
</organism>
<dbReference type="RefSeq" id="WP_088867484.1">
    <property type="nucleotide sequence ID" value="NZ_CP015106.1"/>
</dbReference>
<feature type="domain" description="Transcription regulator PadR N-terminal" evidence="1">
    <location>
        <begin position="26"/>
        <end position="100"/>
    </location>
</feature>
<evidence type="ECO:0000313" key="3">
    <source>
        <dbReference type="Proteomes" id="UP000250085"/>
    </source>
</evidence>
<dbReference type="Pfam" id="PF03551">
    <property type="entry name" value="PadR"/>
    <property type="match status" value="1"/>
</dbReference>